<accession>A0A1X2DIT1</accession>
<evidence type="ECO:0000259" key="2">
    <source>
        <dbReference type="Pfam" id="PF00823"/>
    </source>
</evidence>
<reference evidence="4 5" key="1">
    <citation type="submission" date="2016-01" db="EMBL/GenBank/DDBJ databases">
        <title>The new phylogeny of the genus Mycobacterium.</title>
        <authorList>
            <person name="Tarcisio F."/>
            <person name="Conor M."/>
            <person name="Antonella G."/>
            <person name="Elisabetta G."/>
            <person name="Giulia F.S."/>
            <person name="Sara T."/>
            <person name="Anna F."/>
            <person name="Clotilde B."/>
            <person name="Roberto B."/>
            <person name="Veronica D.S."/>
            <person name="Fabio R."/>
            <person name="Monica P."/>
            <person name="Olivier J."/>
            <person name="Enrico T."/>
            <person name="Nicola S."/>
        </authorList>
    </citation>
    <scope>NUCLEOTIDE SEQUENCE [LARGE SCALE GENOMIC DNA]</scope>
    <source>
        <strain evidence="4 5">DSM 44166</strain>
    </source>
</reference>
<comment type="caution">
    <text evidence="4">The sequence shown here is derived from an EMBL/GenBank/DDBJ whole genome shotgun (WGS) entry which is preliminary data.</text>
</comment>
<evidence type="ECO:0000259" key="3">
    <source>
        <dbReference type="Pfam" id="PF18878"/>
    </source>
</evidence>
<dbReference type="Pfam" id="PF00823">
    <property type="entry name" value="PPE"/>
    <property type="match status" value="1"/>
</dbReference>
<proteinExistence type="inferred from homology"/>
<dbReference type="FunFam" id="1.20.1260.20:FF:000001">
    <property type="entry name" value="PPE family protein PPE41"/>
    <property type="match status" value="1"/>
</dbReference>
<dbReference type="InterPro" id="IPR043641">
    <property type="entry name" value="PPE-PPW_C"/>
</dbReference>
<dbReference type="AlphaFoldDB" id="A0A1X2DIT1"/>
<evidence type="ECO:0000256" key="1">
    <source>
        <dbReference type="ARBA" id="ARBA00010652"/>
    </source>
</evidence>
<sequence>MSAFFIASALGGWSVVTVPIWVASPPEVHSALLNAGPGPGSLLAGAAAWTALSAECTAAAEELTAVLAGVQAGVWQGFSSDSYAAAHLPYVAWLAQTSADNAQIAAQHEAAAAAYEGALAAMPTFGELAANHLVHGVLVATNFFGINTIPIALNEIDYGRMWIQAATAMSIYETAAGAAVASVPPATPAPRLVKPGVDRAGYTAAEIGVLAEAGHSAALGIDWILLEHLLFIWNVWSVFVDADTWGLHESVMFVVHPIFELVNKISALIDDPFGTLTQWSPAVYAFGLKLFQQWPMLGAALVDPVATLNSLPFPLPENVVDAVSSAASVGIPSVADLVPAVATPANHAPAVMGFAGNAGNEIVAQPRGLTTVRAGEFGGSLPVPMLPTPW</sequence>
<organism evidence="4 5">
    <name type="scientific">Mycobacterium szulgai</name>
    <dbReference type="NCBI Taxonomy" id="1787"/>
    <lineage>
        <taxon>Bacteria</taxon>
        <taxon>Bacillati</taxon>
        <taxon>Actinomycetota</taxon>
        <taxon>Actinomycetes</taxon>
        <taxon>Mycobacteriales</taxon>
        <taxon>Mycobacteriaceae</taxon>
        <taxon>Mycobacterium</taxon>
    </lineage>
</organism>
<feature type="domain" description="PPE-PPW subfamily C-terminal" evidence="3">
    <location>
        <begin position="351"/>
        <end position="390"/>
    </location>
</feature>
<keyword evidence="5" id="KW-1185">Reference proteome</keyword>
<dbReference type="InterPro" id="IPR000030">
    <property type="entry name" value="PPE_dom"/>
</dbReference>
<dbReference type="Gene3D" id="1.20.1260.20">
    <property type="entry name" value="PPE superfamily"/>
    <property type="match status" value="1"/>
</dbReference>
<gene>
    <name evidence="4" type="ORF">AWC27_14700</name>
</gene>
<dbReference type="SUPFAM" id="SSF140459">
    <property type="entry name" value="PE/PPE dimer-like"/>
    <property type="match status" value="1"/>
</dbReference>
<dbReference type="EMBL" id="LQPW01000176">
    <property type="protein sequence ID" value="ORW88107.1"/>
    <property type="molecule type" value="Genomic_DNA"/>
</dbReference>
<feature type="domain" description="PPE" evidence="2">
    <location>
        <begin position="21"/>
        <end position="184"/>
    </location>
</feature>
<name>A0A1X2DIT1_MYCSZ</name>
<comment type="similarity">
    <text evidence="1">Belongs to the mycobacterial PPE family.</text>
</comment>
<dbReference type="GO" id="GO:0052572">
    <property type="term" value="P:response to host immune response"/>
    <property type="evidence" value="ECO:0007669"/>
    <property type="project" value="TreeGrafter"/>
</dbReference>
<dbReference type="Proteomes" id="UP000193317">
    <property type="component" value="Unassembled WGS sequence"/>
</dbReference>
<dbReference type="PANTHER" id="PTHR46766:SF1">
    <property type="entry name" value="GLUTAMINE-RICH PROTEIN 2"/>
    <property type="match status" value="1"/>
</dbReference>
<dbReference type="PANTHER" id="PTHR46766">
    <property type="entry name" value="GLUTAMINE-RICH PROTEIN 2"/>
    <property type="match status" value="1"/>
</dbReference>
<evidence type="ECO:0000313" key="4">
    <source>
        <dbReference type="EMBL" id="ORW88107.1"/>
    </source>
</evidence>
<protein>
    <recommendedName>
        <fullName evidence="6">PPE family domain-containing protein</fullName>
    </recommendedName>
</protein>
<dbReference type="InterPro" id="IPR038332">
    <property type="entry name" value="PPE_sf"/>
</dbReference>
<evidence type="ECO:0008006" key="6">
    <source>
        <dbReference type="Google" id="ProtNLM"/>
    </source>
</evidence>
<dbReference type="Pfam" id="PF18878">
    <property type="entry name" value="PPE-PPW"/>
    <property type="match status" value="1"/>
</dbReference>
<evidence type="ECO:0000313" key="5">
    <source>
        <dbReference type="Proteomes" id="UP000193317"/>
    </source>
</evidence>